<evidence type="ECO:0000313" key="1">
    <source>
        <dbReference type="EMBL" id="WTU45994.1"/>
    </source>
</evidence>
<dbReference type="AlphaFoldDB" id="A0AAU2HCM8"/>
<dbReference type="EMBL" id="CP108255">
    <property type="protein sequence ID" value="WTU45994.1"/>
    <property type="molecule type" value="Genomic_DNA"/>
</dbReference>
<organism evidence="1">
    <name type="scientific">Streptomyces sp. NBC_00060</name>
    <dbReference type="NCBI Taxonomy" id="2975636"/>
    <lineage>
        <taxon>Bacteria</taxon>
        <taxon>Bacillati</taxon>
        <taxon>Actinomycetota</taxon>
        <taxon>Actinomycetes</taxon>
        <taxon>Kitasatosporales</taxon>
        <taxon>Streptomycetaceae</taxon>
        <taxon>Streptomyces</taxon>
    </lineage>
</organism>
<reference evidence="1" key="1">
    <citation type="submission" date="2022-10" db="EMBL/GenBank/DDBJ databases">
        <title>The complete genomes of actinobacterial strains from the NBC collection.</title>
        <authorList>
            <person name="Joergensen T.S."/>
            <person name="Alvarez Arevalo M."/>
            <person name="Sterndorff E.B."/>
            <person name="Faurdal D."/>
            <person name="Vuksanovic O."/>
            <person name="Mourched A.-S."/>
            <person name="Charusanti P."/>
            <person name="Shaw S."/>
            <person name="Blin K."/>
            <person name="Weber T."/>
        </authorList>
    </citation>
    <scope>NUCLEOTIDE SEQUENCE</scope>
    <source>
        <strain evidence="1">NBC_00060</strain>
    </source>
</reference>
<accession>A0AAU2HCM8</accession>
<name>A0AAU2HCM8_9ACTN</name>
<gene>
    <name evidence="1" type="ORF">OHV25_41070</name>
</gene>
<proteinExistence type="predicted"/>
<protein>
    <submittedName>
        <fullName evidence="1">DUF1036 domain-containing protein</fullName>
    </submittedName>
</protein>
<sequence>MLQYLNRCPFVVSVAIMRYTPGCPDGGDWTKEGWFNIPPGGTAIPYGDDLDDVNAWWCDFITGGGLVWPGSGIIRALPLRAFDWCEWTASSDSFDADMFLFNVDDNEDQIFAIVP</sequence>